<evidence type="ECO:0000256" key="4">
    <source>
        <dbReference type="ARBA" id="ARBA00022989"/>
    </source>
</evidence>
<dbReference type="PANTHER" id="PTHR42718">
    <property type="entry name" value="MAJOR FACILITATOR SUPERFAMILY MULTIDRUG TRANSPORTER MFSC"/>
    <property type="match status" value="1"/>
</dbReference>
<dbReference type="PROSITE" id="PS50850">
    <property type="entry name" value="MFS"/>
    <property type="match status" value="1"/>
</dbReference>
<comment type="subcellular location">
    <subcellularLocation>
        <location evidence="1">Cell membrane</location>
        <topology evidence="1">Multi-pass membrane protein</topology>
    </subcellularLocation>
</comment>
<keyword evidence="3 6" id="KW-0812">Transmembrane</keyword>
<evidence type="ECO:0000313" key="8">
    <source>
        <dbReference type="EMBL" id="NYI88611.1"/>
    </source>
</evidence>
<dbReference type="PANTHER" id="PTHR42718:SF9">
    <property type="entry name" value="MAJOR FACILITATOR SUPERFAMILY MULTIDRUG TRANSPORTER MFSC"/>
    <property type="match status" value="1"/>
</dbReference>
<dbReference type="AlphaFoldDB" id="A0A853B1F4"/>
<dbReference type="InterPro" id="IPR036259">
    <property type="entry name" value="MFS_trans_sf"/>
</dbReference>
<dbReference type="Gene3D" id="1.20.1250.20">
    <property type="entry name" value="MFS general substrate transporter like domains"/>
    <property type="match status" value="1"/>
</dbReference>
<gene>
    <name evidence="8" type="ORF">HNR02_001934</name>
</gene>
<dbReference type="Proteomes" id="UP000549616">
    <property type="component" value="Unassembled WGS sequence"/>
</dbReference>
<organism evidence="8 9">
    <name type="scientific">Amycolatopsis endophytica</name>
    <dbReference type="NCBI Taxonomy" id="860233"/>
    <lineage>
        <taxon>Bacteria</taxon>
        <taxon>Bacillati</taxon>
        <taxon>Actinomycetota</taxon>
        <taxon>Actinomycetes</taxon>
        <taxon>Pseudonocardiales</taxon>
        <taxon>Pseudonocardiaceae</taxon>
        <taxon>Amycolatopsis</taxon>
    </lineage>
</organism>
<name>A0A853B1F4_9PSEU</name>
<dbReference type="GO" id="GO:0022857">
    <property type="term" value="F:transmembrane transporter activity"/>
    <property type="evidence" value="ECO:0007669"/>
    <property type="project" value="InterPro"/>
</dbReference>
<keyword evidence="4 6" id="KW-1133">Transmembrane helix</keyword>
<evidence type="ECO:0000256" key="6">
    <source>
        <dbReference type="SAM" id="Phobius"/>
    </source>
</evidence>
<proteinExistence type="predicted"/>
<keyword evidence="9" id="KW-1185">Reference proteome</keyword>
<evidence type="ECO:0000313" key="9">
    <source>
        <dbReference type="Proteomes" id="UP000549616"/>
    </source>
</evidence>
<feature type="transmembrane region" description="Helical" evidence="6">
    <location>
        <begin position="74"/>
        <end position="93"/>
    </location>
</feature>
<reference evidence="8 9" key="1">
    <citation type="submission" date="2020-07" db="EMBL/GenBank/DDBJ databases">
        <title>Sequencing the genomes of 1000 actinobacteria strains.</title>
        <authorList>
            <person name="Klenk H.-P."/>
        </authorList>
    </citation>
    <scope>NUCLEOTIDE SEQUENCE [LARGE SCALE GENOMIC DNA]</scope>
    <source>
        <strain evidence="8 9">DSM 104006</strain>
    </source>
</reference>
<evidence type="ECO:0000256" key="5">
    <source>
        <dbReference type="ARBA" id="ARBA00023136"/>
    </source>
</evidence>
<keyword evidence="5 6" id="KW-0472">Membrane</keyword>
<evidence type="ECO:0000256" key="2">
    <source>
        <dbReference type="ARBA" id="ARBA00022448"/>
    </source>
</evidence>
<dbReference type="EMBL" id="JACCFK010000001">
    <property type="protein sequence ID" value="NYI88611.1"/>
    <property type="molecule type" value="Genomic_DNA"/>
</dbReference>
<dbReference type="RefSeq" id="WP_179772821.1">
    <property type="nucleotide sequence ID" value="NZ_JACCFK010000001.1"/>
</dbReference>
<evidence type="ECO:0000256" key="1">
    <source>
        <dbReference type="ARBA" id="ARBA00004651"/>
    </source>
</evidence>
<keyword evidence="2" id="KW-0813">Transport</keyword>
<dbReference type="InterPro" id="IPR020846">
    <property type="entry name" value="MFS_dom"/>
</dbReference>
<accession>A0A853B1F4</accession>
<evidence type="ECO:0000256" key="3">
    <source>
        <dbReference type="ARBA" id="ARBA00022692"/>
    </source>
</evidence>
<evidence type="ECO:0000259" key="7">
    <source>
        <dbReference type="PROSITE" id="PS50850"/>
    </source>
</evidence>
<protein>
    <submittedName>
        <fullName evidence="8">Putative MFS family arabinose efflux permease</fullName>
    </submittedName>
</protein>
<feature type="domain" description="Major facilitator superfamily (MFS) profile" evidence="7">
    <location>
        <begin position="1"/>
        <end position="99"/>
    </location>
</feature>
<comment type="caution">
    <text evidence="8">The sequence shown here is derived from an EMBL/GenBank/DDBJ whole genome shotgun (WGS) entry which is preliminary data.</text>
</comment>
<dbReference type="GO" id="GO:0005886">
    <property type="term" value="C:plasma membrane"/>
    <property type="evidence" value="ECO:0007669"/>
    <property type="project" value="UniProtKB-SubCell"/>
</dbReference>
<sequence length="99" mass="9554">MLDATTPVAVVAVLFLVMGAGMGLALPATNLVALAAVPPERSGVASATVNAARQTGTALGVAVLGTIVASSGRITTGLVVAGVATLAVSVVLATRMRGE</sequence>
<dbReference type="SUPFAM" id="SSF103473">
    <property type="entry name" value="MFS general substrate transporter"/>
    <property type="match status" value="1"/>
</dbReference>